<feature type="region of interest" description="Disordered" evidence="1">
    <location>
        <begin position="30"/>
        <end position="63"/>
    </location>
</feature>
<evidence type="ECO:0000313" key="3">
    <source>
        <dbReference type="EMBL" id="MBW7475494.1"/>
    </source>
</evidence>
<name>A0ABS7D6M8_9BACL</name>
<dbReference type="EMBL" id="JAHZIJ010000007">
    <property type="protein sequence ID" value="MBW7475494.1"/>
    <property type="molecule type" value="Genomic_DNA"/>
</dbReference>
<feature type="signal peptide" evidence="2">
    <location>
        <begin position="1"/>
        <end position="22"/>
    </location>
</feature>
<proteinExistence type="predicted"/>
<dbReference type="RefSeq" id="WP_219872734.1">
    <property type="nucleotide sequence ID" value="NZ_JAHZIJ010000007.1"/>
</dbReference>
<evidence type="ECO:0000256" key="1">
    <source>
        <dbReference type="SAM" id="MobiDB-lite"/>
    </source>
</evidence>
<keyword evidence="2" id="KW-0732">Signal</keyword>
<sequence length="448" mass="49461">MNNKLKGMQLFIRTLVVATTLAAAVGACSNEGDPVPSQSEQSTPDNKEGTPVVAEQPTGQLTDEEAQSLEQIATEDAEKYMVALKREDAEALSRLMAHAENENVPETMKVVIEGFRLHFDNLADLKLSLKSNQQTEEYFIENFILTGMRDGEERAIPFQVKYAKKGGIAALLSGDTREPLYDSPYIGQYPYAVRDAGRYVQALIQKDVDSAALHLGLDESKKEVRAAVQQMLQVYAEKLDLSAAKIIPLGYDAANKQFLFDLQDGKKRVHSIQLGADTFHIQDNWATVKAVPEDSAANDFALSVNDSAITLKAWDYDVNLDKILGAPLSSQVEQLGEGADTSTGSFMKRMKYDGLQLELFSPKNNGKHFWIMTMEITKEGYQTSRGIELGHTVKAITDAYPAIQIAPDGRTDPNNCAYEVKDEDQGSFLKLEVKEGVVSGIKIYHLIP</sequence>
<dbReference type="Proteomes" id="UP000812277">
    <property type="component" value="Unassembled WGS sequence"/>
</dbReference>
<accession>A0ABS7D6M8</accession>
<reference evidence="3 4" key="1">
    <citation type="submission" date="2021-07" db="EMBL/GenBank/DDBJ databases">
        <title>Paenibacillus radiodurans sp. nov., isolated from the southeastern edge of Tengger Desert.</title>
        <authorList>
            <person name="Zhang G."/>
        </authorList>
    </citation>
    <scope>NUCLEOTIDE SEQUENCE [LARGE SCALE GENOMIC DNA]</scope>
    <source>
        <strain evidence="3 4">DT7-4</strain>
    </source>
</reference>
<feature type="chain" id="PRO_5045407097" description="Lipoprotein" evidence="2">
    <location>
        <begin position="23"/>
        <end position="448"/>
    </location>
</feature>
<gene>
    <name evidence="3" type="ORF">K0T92_12105</name>
</gene>
<evidence type="ECO:0008006" key="5">
    <source>
        <dbReference type="Google" id="ProtNLM"/>
    </source>
</evidence>
<keyword evidence="4" id="KW-1185">Reference proteome</keyword>
<dbReference type="PROSITE" id="PS51257">
    <property type="entry name" value="PROKAR_LIPOPROTEIN"/>
    <property type="match status" value="1"/>
</dbReference>
<protein>
    <recommendedName>
        <fullName evidence="5">Lipoprotein</fullName>
    </recommendedName>
</protein>
<evidence type="ECO:0000313" key="4">
    <source>
        <dbReference type="Proteomes" id="UP000812277"/>
    </source>
</evidence>
<evidence type="ECO:0000256" key="2">
    <source>
        <dbReference type="SAM" id="SignalP"/>
    </source>
</evidence>
<organism evidence="3 4">
    <name type="scientific">Paenibacillus oenotherae</name>
    <dbReference type="NCBI Taxonomy" id="1435645"/>
    <lineage>
        <taxon>Bacteria</taxon>
        <taxon>Bacillati</taxon>
        <taxon>Bacillota</taxon>
        <taxon>Bacilli</taxon>
        <taxon>Bacillales</taxon>
        <taxon>Paenibacillaceae</taxon>
        <taxon>Paenibacillus</taxon>
    </lineage>
</organism>
<comment type="caution">
    <text evidence="3">The sequence shown here is derived from an EMBL/GenBank/DDBJ whole genome shotgun (WGS) entry which is preliminary data.</text>
</comment>